<protein>
    <submittedName>
        <fullName evidence="2">Uncharacterized protein</fullName>
    </submittedName>
</protein>
<dbReference type="PANTHER" id="PTHR12768">
    <property type="entry name" value="BECLIN 1"/>
    <property type="match status" value="1"/>
</dbReference>
<feature type="compositionally biased region" description="Basic and acidic residues" evidence="1">
    <location>
        <begin position="1400"/>
        <end position="1438"/>
    </location>
</feature>
<organism evidence="2 3">
    <name type="scientific">Blattamonas nauphoetae</name>
    <dbReference type="NCBI Taxonomy" id="2049346"/>
    <lineage>
        <taxon>Eukaryota</taxon>
        <taxon>Metamonada</taxon>
        <taxon>Preaxostyla</taxon>
        <taxon>Oxymonadida</taxon>
        <taxon>Blattamonas</taxon>
    </lineage>
</organism>
<evidence type="ECO:0000313" key="2">
    <source>
        <dbReference type="EMBL" id="KAK2946194.1"/>
    </source>
</evidence>
<feature type="compositionally biased region" description="Low complexity" evidence="1">
    <location>
        <begin position="742"/>
        <end position="754"/>
    </location>
</feature>
<feature type="compositionally biased region" description="Polar residues" evidence="1">
    <location>
        <begin position="1685"/>
        <end position="1695"/>
    </location>
</feature>
<name>A0ABQ9X4G3_9EUKA</name>
<feature type="region of interest" description="Disordered" evidence="1">
    <location>
        <begin position="1648"/>
        <end position="1788"/>
    </location>
</feature>
<evidence type="ECO:0000313" key="3">
    <source>
        <dbReference type="Proteomes" id="UP001281761"/>
    </source>
</evidence>
<dbReference type="InterPro" id="IPR007243">
    <property type="entry name" value="Atg6/Beclin"/>
</dbReference>
<evidence type="ECO:0000256" key="1">
    <source>
        <dbReference type="SAM" id="MobiDB-lite"/>
    </source>
</evidence>
<feature type="compositionally biased region" description="Basic and acidic residues" evidence="1">
    <location>
        <begin position="1758"/>
        <end position="1788"/>
    </location>
</feature>
<feature type="region of interest" description="Disordered" evidence="1">
    <location>
        <begin position="1338"/>
        <end position="1627"/>
    </location>
</feature>
<feature type="region of interest" description="Disordered" evidence="1">
    <location>
        <begin position="665"/>
        <end position="696"/>
    </location>
</feature>
<keyword evidence="3" id="KW-1185">Reference proteome</keyword>
<dbReference type="EMBL" id="JARBJD010000234">
    <property type="protein sequence ID" value="KAK2946194.1"/>
    <property type="molecule type" value="Genomic_DNA"/>
</dbReference>
<gene>
    <name evidence="2" type="ORF">BLNAU_18870</name>
</gene>
<sequence length="1818" mass="212757">MSFRPSSDSTAVRFLVNGRQGSRILATVTFPDLLPTDPVTKSSSALYQIQSFSSLSSFVLIPVEQLVTLIFSVVSGNNEKNVLEKSASKSFAIHREYVKMKMTITFDFASETHLLIESHSEIPLAKRRWKIEGPLTSLDGVITELEPYRASEITPDDIKLDKLFDRVGSDSAESVTTAIYRHAESQAAWSNVCKKMYERFLTEQQNRENYAKVMTLLKQRAARVGLNFGFVFETHVLYVLNTLATTVVDVMEKESTEESSSALKLVWLEKGREFIQCFHDLLKMGLFDPKLLPKVPPIFLGKIDKSGPTGVHMTMLVQFLLLVPEAWNHIEKSSLRSMMVKMWAATACEELETQFEDMLLQVFTKAQSKGILLTTEEKASDLRQLLDRSDTAIAALKNERVVNHIHLVKSPSVSTPDQCRADFMDLLQTKKGSCQFMTIFVSYCVTSNRFLPVAHYVLTVVGHVTNGKGDTINSIFERRLEEVTRKFCFDRFRTRKESKETSNIQDDLSYFRKYIFPCLSCLEFMIRTDHVTIPFIETILNAVANECLKRGNDLAYVACVQKLLMNSCQRLYWEHRTGYESLMNTLLTISNSPKQMPEIAGMWKQTIKSLTSDDFKRQKLDTELDTVACALLMPLWISPNHSYTLEMKKYLRTPQRVSAQVPFSLPGVQTAPRPDQPNQSINTNKPSAKKASKPPKVEVKGFVSLIEDDKHTRITAGGDSDLVRLMAEALLNSDFDDETDTRQSSKTSSRSSQSYCTNKRCSKCHGPLHTSDPTSMEMGTHVHDDGSEEEYVLMKSFRKLPAISTTPPHISSFKNFCQRKLEVINPEREKTRRDYIDGLFMDHDNLNDTAEDLIEFFDQQADVVRVAEELYIVRVLNDDFKELMVLISKAIEFRTGDRTELCDPEQMEKEFSFVLLLAGSAITQFAEFLKTLFKPSLVKEKKSLADKHVTTLLEMISEGLIPPEFIHELFVSILEGSQDPWKNEVIVSAISRLMSSVGSFVEKEDHEMIQVIVEFLKHAEATPSLPDPLRRDVNSVLTMISRSSYPPFTPAPSLSRLLNPNIYHPNEYTEDGETHAIVFIPNAHPDVSAFLTILAISPSKPDFDTRHQRLAPFMSKTACLSVAAEVLFKQAVEVSAFRMQFEHHLSELTFLSGQCKTTPFNQIVADMAIRQLVGEMCGNRDSDFNENSLSEDDWYFRVENAEEFAMYLCDLLSHGLLPASNMRILVTQLMDECTPRKPNDITLQILCFVLSRLETALHTTLLDIVESVVNRLEKILNGGKAKKSTVYALKDTLRDIIEGSYLFTEKDRQERAYLNDSSSDDEDTTECEQVAREWKEKEDRKRREEEERRRKEEEKQKQEAKKKKEEEAKRKKEEAEKKKQEEKRKQEEEKRKKAEKKKRQKEEKLRQQALEEERLKEKEDEERRREEEEARIEAARLAEEEEMRQAFLKREKKRKEREEKARKEQMEEEKRIQEELEAQRQREKEKEEREDKLRRAREEENRIKEEERQREEEERQREEEERQREEEERQREEEERQREEEERQREEEERQREEEERQREEEERQREEEERQREEEERQREEEERQREEEERQREEEERQREEEERQREEEERKKEEATRRIEMEEQIRKQVEEQLRAEYEAKWKAEQEELARQKQTKERAKSLVEEENESHVDPKVNKVGTDHILQSGNQTSSDSNEERQIQRTWTPQTRTQDSWKPQTGSPEVKGGRRRDEGEEREGSRETARKEKMRQVEQQLLEQERELERRRNERLKENEEEERRIEAESKAKEDELEKIRLDFEKEMAARRRMRQANLSVQI</sequence>
<comment type="caution">
    <text evidence="2">The sequence shown here is derived from an EMBL/GenBank/DDBJ whole genome shotgun (WGS) entry which is preliminary data.</text>
</comment>
<feature type="compositionally biased region" description="Basic and acidic residues" evidence="1">
    <location>
        <begin position="1338"/>
        <end position="1392"/>
    </location>
</feature>
<feature type="region of interest" description="Disordered" evidence="1">
    <location>
        <begin position="736"/>
        <end position="782"/>
    </location>
</feature>
<dbReference type="Proteomes" id="UP001281761">
    <property type="component" value="Unassembled WGS sequence"/>
</dbReference>
<accession>A0ABQ9X4G3</accession>
<feature type="compositionally biased region" description="Basic and acidic residues" evidence="1">
    <location>
        <begin position="1726"/>
        <end position="1751"/>
    </location>
</feature>
<feature type="compositionally biased region" description="Basic and acidic residues" evidence="1">
    <location>
        <begin position="1456"/>
        <end position="1627"/>
    </location>
</feature>
<feature type="compositionally biased region" description="Polar residues" evidence="1">
    <location>
        <begin position="1703"/>
        <end position="1722"/>
    </location>
</feature>
<feature type="compositionally biased region" description="Basic and acidic residues" evidence="1">
    <location>
        <begin position="1648"/>
        <end position="1677"/>
    </location>
</feature>
<reference evidence="2 3" key="1">
    <citation type="journal article" date="2022" name="bioRxiv">
        <title>Genomics of Preaxostyla Flagellates Illuminates Evolutionary Transitions and the Path Towards Mitochondrial Loss.</title>
        <authorList>
            <person name="Novak L.V.F."/>
            <person name="Treitli S.C."/>
            <person name="Pyrih J."/>
            <person name="Halakuc P."/>
            <person name="Pipaliya S.V."/>
            <person name="Vacek V."/>
            <person name="Brzon O."/>
            <person name="Soukal P."/>
            <person name="Eme L."/>
            <person name="Dacks J.B."/>
            <person name="Karnkowska A."/>
            <person name="Elias M."/>
            <person name="Hampl V."/>
        </authorList>
    </citation>
    <scope>NUCLEOTIDE SEQUENCE [LARGE SCALE GENOMIC DNA]</scope>
    <source>
        <strain evidence="2">NAU3</strain>
        <tissue evidence="2">Gut</tissue>
    </source>
</reference>
<dbReference type="PANTHER" id="PTHR12768:SF4">
    <property type="entry name" value="BECLIN-1"/>
    <property type="match status" value="1"/>
</dbReference>
<proteinExistence type="predicted"/>